<organism evidence="1 2">
    <name type="scientific">Didymodactylos carnosus</name>
    <dbReference type="NCBI Taxonomy" id="1234261"/>
    <lineage>
        <taxon>Eukaryota</taxon>
        <taxon>Metazoa</taxon>
        <taxon>Spiralia</taxon>
        <taxon>Gnathifera</taxon>
        <taxon>Rotifera</taxon>
        <taxon>Eurotatoria</taxon>
        <taxon>Bdelloidea</taxon>
        <taxon>Philodinida</taxon>
        <taxon>Philodinidae</taxon>
        <taxon>Didymodactylos</taxon>
    </lineage>
</organism>
<dbReference type="Proteomes" id="UP000682733">
    <property type="component" value="Unassembled WGS sequence"/>
</dbReference>
<protein>
    <submittedName>
        <fullName evidence="1">Uncharacterized protein</fullName>
    </submittedName>
</protein>
<accession>A0A8S2MCZ4</accession>
<feature type="non-terminal residue" evidence="1">
    <location>
        <position position="71"/>
    </location>
</feature>
<comment type="caution">
    <text evidence="1">The sequence shown here is derived from an EMBL/GenBank/DDBJ whole genome shotgun (WGS) entry which is preliminary data.</text>
</comment>
<evidence type="ECO:0000313" key="2">
    <source>
        <dbReference type="Proteomes" id="UP000682733"/>
    </source>
</evidence>
<dbReference type="EMBL" id="CAJOBA010028206">
    <property type="protein sequence ID" value="CAF3944589.1"/>
    <property type="molecule type" value="Genomic_DNA"/>
</dbReference>
<gene>
    <name evidence="1" type="ORF">TMI583_LOCUS21915</name>
</gene>
<name>A0A8S2MCZ4_9BILA</name>
<sequence>MVDHSLTGSRSTAATGVKYGSKILQKTLEQFTPLPGGAVETVVGGTVSGLEKWDATRITNALHVIGKLDTQ</sequence>
<proteinExistence type="predicted"/>
<reference evidence="1" key="1">
    <citation type="submission" date="2021-02" db="EMBL/GenBank/DDBJ databases">
        <authorList>
            <person name="Nowell W R."/>
        </authorList>
    </citation>
    <scope>NUCLEOTIDE SEQUENCE</scope>
</reference>
<dbReference type="AlphaFoldDB" id="A0A8S2MCZ4"/>
<evidence type="ECO:0000313" key="1">
    <source>
        <dbReference type="EMBL" id="CAF3944589.1"/>
    </source>
</evidence>